<feature type="coiled-coil region" evidence="1">
    <location>
        <begin position="52"/>
        <end position="103"/>
    </location>
</feature>
<sequence length="343" mass="39519">MQHILSEITSAEKRIDSSYHDLRTFAFQLCDEVMKNGTGSDIVIAPSLKGAVESALNEKNSLVDALNNSKSEIDNLESSKLKVSDLKKRLETNEKKLKDIKRVLGAIAFERAQAEDCDSRLFELLKDDVENFKLLSQKRSEGSFIASLRYRRFIKHQDNDFIRIFDILDKNKLLKTIRSERSEALISDYQKLSKKQEIIKRRLKSRQNEVDSLMNIHADDGVEELEENLKNAESSYEEACISYGLFLFDNGSKWICANTTDKCLDLMTQMLQTQRYIDSQHVFIKKCRAMILQDDYSAMINQNDKKIASLKKEISRINDQIAEIENENNALRLKIAKLESSNE</sequence>
<keyword evidence="3" id="KW-1185">Reference proteome</keyword>
<name>A0A7X2PB91_9SPIO</name>
<reference evidence="2 3" key="1">
    <citation type="submission" date="2019-08" db="EMBL/GenBank/DDBJ databases">
        <title>In-depth cultivation of the pig gut microbiome towards novel bacterial diversity and tailored functional studies.</title>
        <authorList>
            <person name="Wylensek D."/>
            <person name="Hitch T.C.A."/>
            <person name="Clavel T."/>
        </authorList>
    </citation>
    <scope>NUCLEOTIDE SEQUENCE [LARGE SCALE GENOMIC DNA]</scope>
    <source>
        <strain evidence="2 3">NM-380-WT-3C1</strain>
    </source>
</reference>
<organism evidence="2 3">
    <name type="scientific">Bullifex porci</name>
    <dbReference type="NCBI Taxonomy" id="2606638"/>
    <lineage>
        <taxon>Bacteria</taxon>
        <taxon>Pseudomonadati</taxon>
        <taxon>Spirochaetota</taxon>
        <taxon>Spirochaetia</taxon>
        <taxon>Spirochaetales</taxon>
        <taxon>Spirochaetaceae</taxon>
        <taxon>Bullifex</taxon>
    </lineage>
</organism>
<evidence type="ECO:0000313" key="2">
    <source>
        <dbReference type="EMBL" id="MSU05709.1"/>
    </source>
</evidence>
<evidence type="ECO:0000256" key="1">
    <source>
        <dbReference type="SAM" id="Coils"/>
    </source>
</evidence>
<dbReference type="RefSeq" id="WP_154424607.1">
    <property type="nucleotide sequence ID" value="NZ_VUNN01000003.1"/>
</dbReference>
<feature type="coiled-coil region" evidence="1">
    <location>
        <begin position="300"/>
        <end position="341"/>
    </location>
</feature>
<dbReference type="Proteomes" id="UP000460549">
    <property type="component" value="Unassembled WGS sequence"/>
</dbReference>
<evidence type="ECO:0000313" key="3">
    <source>
        <dbReference type="Proteomes" id="UP000460549"/>
    </source>
</evidence>
<keyword evidence="1" id="KW-0175">Coiled coil</keyword>
<dbReference type="EMBL" id="VUNN01000003">
    <property type="protein sequence ID" value="MSU05709.1"/>
    <property type="molecule type" value="Genomic_DNA"/>
</dbReference>
<feature type="coiled-coil region" evidence="1">
    <location>
        <begin position="215"/>
        <end position="242"/>
    </location>
</feature>
<comment type="caution">
    <text evidence="2">The sequence shown here is derived from an EMBL/GenBank/DDBJ whole genome shotgun (WGS) entry which is preliminary data.</text>
</comment>
<proteinExistence type="predicted"/>
<dbReference type="AlphaFoldDB" id="A0A7X2PB91"/>
<gene>
    <name evidence="2" type="ORF">FYJ80_02805</name>
</gene>
<protein>
    <submittedName>
        <fullName evidence="2">Uncharacterized protein</fullName>
    </submittedName>
</protein>
<accession>A0A7X2PB91</accession>